<dbReference type="InterPro" id="IPR002350">
    <property type="entry name" value="Kazal_dom"/>
</dbReference>
<reference evidence="7" key="3">
    <citation type="submission" date="2025-08" db="UniProtKB">
        <authorList>
            <consortium name="Ensembl"/>
        </authorList>
    </citation>
    <scope>IDENTIFICATION</scope>
    <source>
        <strain evidence="7">HNI</strain>
    </source>
</reference>
<evidence type="ECO:0000313" key="7">
    <source>
        <dbReference type="Ensembl" id="ENSORLP00020007058.1"/>
    </source>
</evidence>
<dbReference type="SUPFAM" id="SSF100895">
    <property type="entry name" value="Kazal-type serine protease inhibitors"/>
    <property type="match status" value="1"/>
</dbReference>
<dbReference type="PRINTS" id="PR00290">
    <property type="entry name" value="KAZALINHBTR"/>
</dbReference>
<dbReference type="Proteomes" id="UP000265180">
    <property type="component" value="Chromosome 10"/>
</dbReference>
<evidence type="ECO:0000259" key="6">
    <source>
        <dbReference type="PROSITE" id="PS51465"/>
    </source>
</evidence>
<dbReference type="GO" id="GO:0004867">
    <property type="term" value="F:serine-type endopeptidase inhibitor activity"/>
    <property type="evidence" value="ECO:0007669"/>
    <property type="project" value="UniProtKB-KW"/>
</dbReference>
<keyword evidence="2" id="KW-0964">Secreted</keyword>
<dbReference type="PROSITE" id="PS51465">
    <property type="entry name" value="KAZAL_2"/>
    <property type="match status" value="1"/>
</dbReference>
<dbReference type="InterPro" id="IPR001239">
    <property type="entry name" value="Prot_inh_Kazal-m"/>
</dbReference>
<reference evidence="7" key="4">
    <citation type="submission" date="2025-09" db="UniProtKB">
        <authorList>
            <consortium name="Ensembl"/>
        </authorList>
    </citation>
    <scope>IDENTIFICATION</scope>
    <source>
        <strain evidence="7">HNI</strain>
    </source>
</reference>
<comment type="subcellular location">
    <subcellularLocation>
        <location evidence="1">Secreted</location>
    </subcellularLocation>
</comment>
<dbReference type="Pfam" id="PF00050">
    <property type="entry name" value="Kazal_1"/>
    <property type="match status" value="1"/>
</dbReference>
<dbReference type="PANTHER" id="PTHR21312:SF28">
    <property type="entry name" value="OVOINHIBITOR-RELATED"/>
    <property type="match status" value="1"/>
</dbReference>
<keyword evidence="3" id="KW-0646">Protease inhibitor</keyword>
<dbReference type="Gene3D" id="3.30.60.30">
    <property type="match status" value="1"/>
</dbReference>
<dbReference type="PROSITE" id="PS00282">
    <property type="entry name" value="KAZAL_1"/>
    <property type="match status" value="1"/>
</dbReference>
<dbReference type="InterPro" id="IPR036058">
    <property type="entry name" value="Kazal_dom_sf"/>
</dbReference>
<name>A0A3P9KFE9_ORYLA</name>
<evidence type="ECO:0000256" key="2">
    <source>
        <dbReference type="ARBA" id="ARBA00022525"/>
    </source>
</evidence>
<proteinExistence type="predicted"/>
<dbReference type="SMART" id="SM00280">
    <property type="entry name" value="KAZAL"/>
    <property type="match status" value="1"/>
</dbReference>
<dbReference type="AlphaFoldDB" id="A0A3P9KFE9"/>
<evidence type="ECO:0000313" key="8">
    <source>
        <dbReference type="Proteomes" id="UP000265180"/>
    </source>
</evidence>
<organism evidence="7 8">
    <name type="scientific">Oryzias latipes</name>
    <name type="common">Japanese rice fish</name>
    <name type="synonym">Japanese killifish</name>
    <dbReference type="NCBI Taxonomy" id="8090"/>
    <lineage>
        <taxon>Eukaryota</taxon>
        <taxon>Metazoa</taxon>
        <taxon>Chordata</taxon>
        <taxon>Craniata</taxon>
        <taxon>Vertebrata</taxon>
        <taxon>Euteleostomi</taxon>
        <taxon>Actinopterygii</taxon>
        <taxon>Neopterygii</taxon>
        <taxon>Teleostei</taxon>
        <taxon>Neoteleostei</taxon>
        <taxon>Acanthomorphata</taxon>
        <taxon>Ovalentaria</taxon>
        <taxon>Atherinomorphae</taxon>
        <taxon>Beloniformes</taxon>
        <taxon>Adrianichthyidae</taxon>
        <taxon>Oryziinae</taxon>
        <taxon>Oryzias</taxon>
    </lineage>
</organism>
<protein>
    <recommendedName>
        <fullName evidence="6">Kazal-like domain-containing protein</fullName>
    </recommendedName>
</protein>
<evidence type="ECO:0000256" key="3">
    <source>
        <dbReference type="ARBA" id="ARBA00022690"/>
    </source>
</evidence>
<sequence>MRYSRYFLIFQPQCGETDVCTKEYKPVCGSDGITYSTECVLCQHNRKERAEVKVVKNGPCSS</sequence>
<evidence type="ECO:0000256" key="5">
    <source>
        <dbReference type="ARBA" id="ARBA00023157"/>
    </source>
</evidence>
<accession>A0A3P9KFE9</accession>
<evidence type="ECO:0000256" key="4">
    <source>
        <dbReference type="ARBA" id="ARBA00022900"/>
    </source>
</evidence>
<dbReference type="Ensembl" id="ENSORLT00020003525.1">
    <property type="protein sequence ID" value="ENSORLP00020007058.1"/>
    <property type="gene ID" value="ENSORLG00020007947.1"/>
</dbReference>
<reference key="1">
    <citation type="journal article" date="2007" name="Nature">
        <title>The medaka draft genome and insights into vertebrate genome evolution.</title>
        <authorList>
            <person name="Kasahara M."/>
            <person name="Naruse K."/>
            <person name="Sasaki S."/>
            <person name="Nakatani Y."/>
            <person name="Qu W."/>
            <person name="Ahsan B."/>
            <person name="Yamada T."/>
            <person name="Nagayasu Y."/>
            <person name="Doi K."/>
            <person name="Kasai Y."/>
            <person name="Jindo T."/>
            <person name="Kobayashi D."/>
            <person name="Shimada A."/>
            <person name="Toyoda A."/>
            <person name="Kuroki Y."/>
            <person name="Fujiyama A."/>
            <person name="Sasaki T."/>
            <person name="Shimizu A."/>
            <person name="Asakawa S."/>
            <person name="Shimizu N."/>
            <person name="Hashimoto S."/>
            <person name="Yang J."/>
            <person name="Lee Y."/>
            <person name="Matsushima K."/>
            <person name="Sugano S."/>
            <person name="Sakaizumi M."/>
            <person name="Narita T."/>
            <person name="Ohishi K."/>
            <person name="Haga S."/>
            <person name="Ohta F."/>
            <person name="Nomoto H."/>
            <person name="Nogata K."/>
            <person name="Morishita T."/>
            <person name="Endo T."/>
            <person name="Shin-I T."/>
            <person name="Takeda H."/>
            <person name="Morishita S."/>
            <person name="Kohara Y."/>
        </authorList>
    </citation>
    <scope>NUCLEOTIDE SEQUENCE [LARGE SCALE GENOMIC DNA]</scope>
    <source>
        <strain>Hd-rR</strain>
    </source>
</reference>
<keyword evidence="5" id="KW-1015">Disulfide bond</keyword>
<keyword evidence="4" id="KW-0722">Serine protease inhibitor</keyword>
<feature type="domain" description="Kazal-like" evidence="6">
    <location>
        <begin position="8"/>
        <end position="62"/>
    </location>
</feature>
<evidence type="ECO:0000256" key="1">
    <source>
        <dbReference type="ARBA" id="ARBA00004613"/>
    </source>
</evidence>
<dbReference type="PANTHER" id="PTHR21312">
    <property type="entry name" value="SERINE PROTEASE INHIBITOR"/>
    <property type="match status" value="1"/>
</dbReference>
<reference evidence="7 8" key="2">
    <citation type="submission" date="2017-04" db="EMBL/GenBank/DDBJ databases">
        <title>CpG methylation of centromeres and impact of large insertions on vertebrate speciation.</title>
        <authorList>
            <person name="Ichikawa K."/>
            <person name="Yoshimura J."/>
            <person name="Morishita S."/>
        </authorList>
    </citation>
    <scope>NUCLEOTIDE SEQUENCE</scope>
    <source>
        <strain evidence="7 8">HNI</strain>
    </source>
</reference>
<dbReference type="GO" id="GO:0005576">
    <property type="term" value="C:extracellular region"/>
    <property type="evidence" value="ECO:0007669"/>
    <property type="project" value="UniProtKB-SubCell"/>
</dbReference>